<accession>A0ABW3YIK3</accession>
<keyword evidence="2" id="KW-1185">Reference proteome</keyword>
<sequence>MPPSQSPLVRVATQFGYDLDETSLLTDPRVATTDTQAARLCAVLIEQVIRITDSNLRYAISRTPDYLHGVVADSVTAIERSYRAVARLLAMAVTNGAARQLAPGGTHTADPSLWRPGVVRIASADGGPYPCQIEPRDWNGWVRPRFTRDVAAQLIADLKQEWHRGGEHPGSLPGQLLEGGEVLLLHDEGVQEVISADDDDMFAVGAGTWMWEEWPY</sequence>
<proteinExistence type="predicted"/>
<comment type="caution">
    <text evidence="1">The sequence shown here is derived from an EMBL/GenBank/DDBJ whole genome shotgun (WGS) entry which is preliminary data.</text>
</comment>
<protein>
    <submittedName>
        <fullName evidence="1">Uncharacterized protein</fullName>
    </submittedName>
</protein>
<evidence type="ECO:0000313" key="2">
    <source>
        <dbReference type="Proteomes" id="UP001597260"/>
    </source>
</evidence>
<reference evidence="2" key="1">
    <citation type="journal article" date="2019" name="Int. J. Syst. Evol. Microbiol.">
        <title>The Global Catalogue of Microorganisms (GCM) 10K type strain sequencing project: providing services to taxonomists for standard genome sequencing and annotation.</title>
        <authorList>
            <consortium name="The Broad Institute Genomics Platform"/>
            <consortium name="The Broad Institute Genome Sequencing Center for Infectious Disease"/>
            <person name="Wu L."/>
            <person name="Ma J."/>
        </authorList>
    </citation>
    <scope>NUCLEOTIDE SEQUENCE [LARGE SCALE GENOMIC DNA]</scope>
    <source>
        <strain evidence="2">JCM 31037</strain>
    </source>
</reference>
<dbReference type="Proteomes" id="UP001597260">
    <property type="component" value="Unassembled WGS sequence"/>
</dbReference>
<name>A0ABW3YIK3_9ACTN</name>
<evidence type="ECO:0000313" key="1">
    <source>
        <dbReference type="EMBL" id="MFD1323256.1"/>
    </source>
</evidence>
<dbReference type="RefSeq" id="WP_377572408.1">
    <property type="nucleotide sequence ID" value="NZ_JBHTMP010000029.1"/>
</dbReference>
<dbReference type="EMBL" id="JBHTMP010000029">
    <property type="protein sequence ID" value="MFD1323256.1"/>
    <property type="molecule type" value="Genomic_DNA"/>
</dbReference>
<gene>
    <name evidence="1" type="ORF">ACFQ4H_19390</name>
</gene>
<organism evidence="1 2">
    <name type="scientific">Micromonospora sonneratiae</name>
    <dbReference type="NCBI Taxonomy" id="1184706"/>
    <lineage>
        <taxon>Bacteria</taxon>
        <taxon>Bacillati</taxon>
        <taxon>Actinomycetota</taxon>
        <taxon>Actinomycetes</taxon>
        <taxon>Micromonosporales</taxon>
        <taxon>Micromonosporaceae</taxon>
        <taxon>Micromonospora</taxon>
    </lineage>
</organism>